<dbReference type="PROSITE" id="PS51257">
    <property type="entry name" value="PROKAR_LIPOPROTEIN"/>
    <property type="match status" value="1"/>
</dbReference>
<dbReference type="EMBL" id="JAVLVT010000001">
    <property type="protein sequence ID" value="MDS1269292.1"/>
    <property type="molecule type" value="Genomic_DNA"/>
</dbReference>
<name>A0ABU2H1W2_9ACTN</name>
<accession>A0ABU2H1W2</accession>
<keyword evidence="2" id="KW-0813">Transport</keyword>
<reference evidence="5" key="1">
    <citation type="submission" date="2023-07" db="EMBL/GenBank/DDBJ databases">
        <title>Novel species in the genus Lipingzhangella isolated from Sambhar Salt Lake.</title>
        <authorList>
            <person name="Jiya N."/>
            <person name="Kajale S."/>
            <person name="Sharma A."/>
        </authorList>
    </citation>
    <scope>NUCLEOTIDE SEQUENCE [LARGE SCALE GENOMIC DNA]</scope>
    <source>
        <strain evidence="5">LS1_29</strain>
    </source>
</reference>
<comment type="similarity">
    <text evidence="1">Belongs to the bacterial solute-binding protein 1 family.</text>
</comment>
<gene>
    <name evidence="4" type="ORF">RIF23_03160</name>
</gene>
<dbReference type="RefSeq" id="WP_310910780.1">
    <property type="nucleotide sequence ID" value="NZ_JAVLVT010000001.1"/>
</dbReference>
<keyword evidence="5" id="KW-1185">Reference proteome</keyword>
<dbReference type="Proteomes" id="UP001250214">
    <property type="component" value="Unassembled WGS sequence"/>
</dbReference>
<dbReference type="Gene3D" id="3.40.190.10">
    <property type="entry name" value="Periplasmic binding protein-like II"/>
    <property type="match status" value="2"/>
</dbReference>
<evidence type="ECO:0000256" key="1">
    <source>
        <dbReference type="ARBA" id="ARBA00008520"/>
    </source>
</evidence>
<evidence type="ECO:0000313" key="5">
    <source>
        <dbReference type="Proteomes" id="UP001250214"/>
    </source>
</evidence>
<sequence length="421" mass="45202">MADPSKEQQMRLVRTGSVVASITLAMTACAGDNDTADGDREITFWDTADPENEAPAFEEQIREFEEEHDIIVNHQTVPFDETQDMFKTAAESGEDAPDVLRSEVAWTAEFASLGLLAELDDTPALHNPDDFLEGPYSSTQYDGSTYAVPQVTDSLALLYNRDLLAEAGYEDPPETMAELTEVAISVSEDTDATGLYLNPEGYFLLPFLYAHGADLLDDQAEAVTVNEPAAVSGLEDVLDLIADGGAVEPDLAEGYDNMQGAFRDGDAAMILNGPWAIGDLMGGPQFEDDPDNLGVAALEAGAPVGGHNYAAYAGSADLDAAHEFIAFMASADTQQAISEELGLLPSRASVYEADGVADHEIISAFEPVMEAAQPRPWIPEAGQLFEPLDQAYEEALIGESTPQEALDDVAEAYQGFLPDWE</sequence>
<evidence type="ECO:0000313" key="4">
    <source>
        <dbReference type="EMBL" id="MDS1269292.1"/>
    </source>
</evidence>
<protein>
    <submittedName>
        <fullName evidence="4">Extracellular solute-binding protein</fullName>
    </submittedName>
</protein>
<dbReference type="InterPro" id="IPR006059">
    <property type="entry name" value="SBP"/>
</dbReference>
<keyword evidence="3" id="KW-0732">Signal</keyword>
<dbReference type="PANTHER" id="PTHR30061">
    <property type="entry name" value="MALTOSE-BINDING PERIPLASMIC PROTEIN"/>
    <property type="match status" value="1"/>
</dbReference>
<comment type="caution">
    <text evidence="4">The sequence shown here is derived from an EMBL/GenBank/DDBJ whole genome shotgun (WGS) entry which is preliminary data.</text>
</comment>
<organism evidence="4 5">
    <name type="scientific">Lipingzhangella rawalii</name>
    <dbReference type="NCBI Taxonomy" id="2055835"/>
    <lineage>
        <taxon>Bacteria</taxon>
        <taxon>Bacillati</taxon>
        <taxon>Actinomycetota</taxon>
        <taxon>Actinomycetes</taxon>
        <taxon>Streptosporangiales</taxon>
        <taxon>Nocardiopsidaceae</taxon>
        <taxon>Lipingzhangella</taxon>
    </lineage>
</organism>
<dbReference type="PANTHER" id="PTHR30061:SF50">
    <property type="entry name" value="MALTOSE_MALTODEXTRIN-BINDING PERIPLASMIC PROTEIN"/>
    <property type="match status" value="1"/>
</dbReference>
<proteinExistence type="inferred from homology"/>
<evidence type="ECO:0000256" key="3">
    <source>
        <dbReference type="ARBA" id="ARBA00022729"/>
    </source>
</evidence>
<dbReference type="Pfam" id="PF13416">
    <property type="entry name" value="SBP_bac_8"/>
    <property type="match status" value="1"/>
</dbReference>
<evidence type="ECO:0000256" key="2">
    <source>
        <dbReference type="ARBA" id="ARBA00022448"/>
    </source>
</evidence>
<dbReference type="SUPFAM" id="SSF53850">
    <property type="entry name" value="Periplasmic binding protein-like II"/>
    <property type="match status" value="1"/>
</dbReference>